<dbReference type="RefSeq" id="WP_148309665.1">
    <property type="nucleotide sequence ID" value="NZ_BAAABQ010000088.1"/>
</dbReference>
<comment type="caution">
    <text evidence="1">The sequence shown here is derived from an EMBL/GenBank/DDBJ whole genome shotgun (WGS) entry which is preliminary data.</text>
</comment>
<keyword evidence="2" id="KW-1185">Reference proteome</keyword>
<proteinExistence type="predicted"/>
<dbReference type="Proteomes" id="UP000517916">
    <property type="component" value="Unassembled WGS sequence"/>
</dbReference>
<gene>
    <name evidence="1" type="ORF">BC739_000912</name>
</gene>
<dbReference type="EMBL" id="JACJID010000001">
    <property type="protein sequence ID" value="MBA8923715.1"/>
    <property type="molecule type" value="Genomic_DNA"/>
</dbReference>
<protein>
    <submittedName>
        <fullName evidence="1">Uncharacterized protein</fullName>
    </submittedName>
</protein>
<reference evidence="1 2" key="1">
    <citation type="submission" date="2020-08" db="EMBL/GenBank/DDBJ databases">
        <title>Genomic Encyclopedia of Archaeal and Bacterial Type Strains, Phase II (KMG-II): from individual species to whole genera.</title>
        <authorList>
            <person name="Goeker M."/>
        </authorList>
    </citation>
    <scope>NUCLEOTIDE SEQUENCE [LARGE SCALE GENOMIC DNA]</scope>
    <source>
        <strain evidence="1 2">DSM 43850</strain>
    </source>
</reference>
<sequence>MRALQGLVDASAEDDALLNFWELESALLRQKSSSRVTPALAAVLITALGSSLPEHVNKCVLELVLQIVRGQSDSAIGEIRQGLWMLYSHVFTKWRVIVENILRIVETDQGRLLKVLAEADC</sequence>
<accession>A0ABR6BA68</accession>
<evidence type="ECO:0000313" key="2">
    <source>
        <dbReference type="Proteomes" id="UP000517916"/>
    </source>
</evidence>
<evidence type="ECO:0000313" key="1">
    <source>
        <dbReference type="EMBL" id="MBA8923715.1"/>
    </source>
</evidence>
<name>A0ABR6BA68_9PSEU</name>
<organism evidence="1 2">
    <name type="scientific">Kutzneria viridogrisea</name>
    <dbReference type="NCBI Taxonomy" id="47990"/>
    <lineage>
        <taxon>Bacteria</taxon>
        <taxon>Bacillati</taxon>
        <taxon>Actinomycetota</taxon>
        <taxon>Actinomycetes</taxon>
        <taxon>Pseudonocardiales</taxon>
        <taxon>Pseudonocardiaceae</taxon>
        <taxon>Kutzneria</taxon>
    </lineage>
</organism>